<feature type="transmembrane region" description="Helical" evidence="1">
    <location>
        <begin position="158"/>
        <end position="182"/>
    </location>
</feature>
<feature type="transmembrane region" description="Helical" evidence="1">
    <location>
        <begin position="188"/>
        <end position="211"/>
    </location>
</feature>
<feature type="transmembrane region" description="Helical" evidence="1">
    <location>
        <begin position="12"/>
        <end position="31"/>
    </location>
</feature>
<reference evidence="3" key="1">
    <citation type="journal article" date="2019" name="Int. J. Syst. Evol. Microbiol.">
        <title>The Global Catalogue of Microorganisms (GCM) 10K type strain sequencing project: providing services to taxonomists for standard genome sequencing and annotation.</title>
        <authorList>
            <consortium name="The Broad Institute Genomics Platform"/>
            <consortium name="The Broad Institute Genome Sequencing Center for Infectious Disease"/>
            <person name="Wu L."/>
            <person name="Ma J."/>
        </authorList>
    </citation>
    <scope>NUCLEOTIDE SEQUENCE [LARGE SCALE GENOMIC DNA]</scope>
    <source>
        <strain evidence="3">CGMCC 4.1467</strain>
    </source>
</reference>
<keyword evidence="1" id="KW-1133">Transmembrane helix</keyword>
<evidence type="ECO:0000313" key="2">
    <source>
        <dbReference type="EMBL" id="MFC7338004.1"/>
    </source>
</evidence>
<gene>
    <name evidence="2" type="ORF">ACFQY0_12500</name>
</gene>
<accession>A0ABW2L8E8</accession>
<name>A0ABW2L8E8_9BACT</name>
<dbReference type="EMBL" id="JBHTBS010000006">
    <property type="protein sequence ID" value="MFC7338004.1"/>
    <property type="molecule type" value="Genomic_DNA"/>
</dbReference>
<evidence type="ECO:0000313" key="3">
    <source>
        <dbReference type="Proteomes" id="UP001596472"/>
    </source>
</evidence>
<keyword evidence="1" id="KW-0472">Membrane</keyword>
<organism evidence="2 3">
    <name type="scientific">Haloferula chungangensis</name>
    <dbReference type="NCBI Taxonomy" id="1048331"/>
    <lineage>
        <taxon>Bacteria</taxon>
        <taxon>Pseudomonadati</taxon>
        <taxon>Verrucomicrobiota</taxon>
        <taxon>Verrucomicrobiia</taxon>
        <taxon>Verrucomicrobiales</taxon>
        <taxon>Verrucomicrobiaceae</taxon>
        <taxon>Haloferula</taxon>
    </lineage>
</organism>
<keyword evidence="3" id="KW-1185">Reference proteome</keyword>
<sequence length="282" mass="31354">MKFSEILKAVKNAWGFAWPPIVALAVVFWVSDYVSAFSIKNAILTGLGTIHEKMGWLKEVKAMLNEYGLAKMVTVFAGVLLVVVLYLIKHVGLSLVGALPPFLEVSVPRLLLRLLPDKEVVRLLRRYPGAESFKQAYAWGLAEVQMSRSSSDNTPDSVGLVVSQLTKLAAVTAVVVACVSIRSHPGPVLIEMLTVLVVCALVWFGTAISVLRDQHQAARELWISLRSNLLKDTEKLSEAEIELAEFQRVAEEKRVARAARWWSVRFVDGKVSAWCRENLLSR</sequence>
<feature type="transmembrane region" description="Helical" evidence="1">
    <location>
        <begin position="67"/>
        <end position="88"/>
    </location>
</feature>
<dbReference type="RefSeq" id="WP_379712853.1">
    <property type="nucleotide sequence ID" value="NZ_JBHTBS010000006.1"/>
</dbReference>
<protein>
    <submittedName>
        <fullName evidence="2">Uncharacterized protein</fullName>
    </submittedName>
</protein>
<comment type="caution">
    <text evidence="2">The sequence shown here is derived from an EMBL/GenBank/DDBJ whole genome shotgun (WGS) entry which is preliminary data.</text>
</comment>
<dbReference type="Proteomes" id="UP001596472">
    <property type="component" value="Unassembled WGS sequence"/>
</dbReference>
<evidence type="ECO:0000256" key="1">
    <source>
        <dbReference type="SAM" id="Phobius"/>
    </source>
</evidence>
<keyword evidence="1" id="KW-0812">Transmembrane</keyword>
<proteinExistence type="predicted"/>